<dbReference type="Proteomes" id="UP000494163">
    <property type="component" value="Chromosome 2L"/>
</dbReference>
<dbReference type="EMBL" id="CP012523">
    <property type="protein sequence ID" value="ALC38793.1"/>
    <property type="molecule type" value="Genomic_DNA"/>
</dbReference>
<keyword evidence="4" id="KW-1185">Reference proteome</keyword>
<feature type="transmembrane region" description="Helical" evidence="1">
    <location>
        <begin position="76"/>
        <end position="97"/>
    </location>
</feature>
<dbReference type="OMA" id="YKDRKWV"/>
<dbReference type="EMBL" id="CP012523">
    <property type="protein sequence ID" value="ALC38301.1"/>
    <property type="molecule type" value="Genomic_DNA"/>
</dbReference>
<evidence type="ECO:0000313" key="4">
    <source>
        <dbReference type="Proteomes" id="UP000494163"/>
    </source>
</evidence>
<keyword evidence="1" id="KW-1133">Transmembrane helix</keyword>
<dbReference type="AlphaFoldDB" id="A0A0M3QTE9"/>
<sequence>MLFMESYLCYCSVRLGVMIVAVLAMLQNLTLSIFLFVQGVHIFDYLIDLMEQDAQYRSSSLVRKFIDWVHDAPDNVLIFLQVCCYLHILTAILGILNKWLLLPLALLELLTFLSYLILHIISMIVLKKKINLGLLIVLTLVGSFWCLFVGYNAVTCIAMYQIITLVRSSRYRQLYGEDPFHPLAMQRISAGKDSVQQLRMLQTPEETDIDEQKRLAKLAQWPKRRPQIISVIPVQAPAPQLKWWQLQALDKEARLDDSRVYRNWQRDELLRGVGGELERKNALNRRYAEDQQFRWH</sequence>
<name>A0A0M3QTE9_DROBS</name>
<organism evidence="3 4">
    <name type="scientific">Drosophila busckii</name>
    <name type="common">Fruit fly</name>
    <dbReference type="NCBI Taxonomy" id="30019"/>
    <lineage>
        <taxon>Eukaryota</taxon>
        <taxon>Metazoa</taxon>
        <taxon>Ecdysozoa</taxon>
        <taxon>Arthropoda</taxon>
        <taxon>Hexapoda</taxon>
        <taxon>Insecta</taxon>
        <taxon>Pterygota</taxon>
        <taxon>Neoptera</taxon>
        <taxon>Endopterygota</taxon>
        <taxon>Diptera</taxon>
        <taxon>Brachycera</taxon>
        <taxon>Muscomorpha</taxon>
        <taxon>Ephydroidea</taxon>
        <taxon>Drosophilidae</taxon>
        <taxon>Drosophila</taxon>
    </lineage>
</organism>
<feature type="transmembrane region" description="Helical" evidence="1">
    <location>
        <begin position="104"/>
        <end position="126"/>
    </location>
</feature>
<feature type="transmembrane region" description="Helical" evidence="1">
    <location>
        <begin position="7"/>
        <end position="26"/>
    </location>
</feature>
<gene>
    <name evidence="2" type="ORF">Dbus_chr2Lg386</name>
    <name evidence="3" type="ORF">Dbus_chr2Lg878</name>
</gene>
<dbReference type="STRING" id="30019.A0A0M3QTE9"/>
<feature type="transmembrane region" description="Helical" evidence="1">
    <location>
        <begin position="132"/>
        <end position="163"/>
    </location>
</feature>
<dbReference type="OrthoDB" id="8062551at2759"/>
<keyword evidence="1" id="KW-0472">Membrane</keyword>
<protein>
    <submittedName>
        <fullName evidence="3">CG14007</fullName>
    </submittedName>
</protein>
<accession>A0A0M3QTE9</accession>
<reference evidence="3 4" key="1">
    <citation type="submission" date="2015-08" db="EMBL/GenBank/DDBJ databases">
        <title>Ancestral chromatin configuration constrains chromatin evolution on differentiating sex chromosomes in Drosophila.</title>
        <authorList>
            <person name="Zhou Q."/>
            <person name="Bachtrog D."/>
        </authorList>
    </citation>
    <scope>NUCLEOTIDE SEQUENCE [LARGE SCALE GENOMIC DNA]</scope>
    <source>
        <tissue evidence="3">Whole larvae</tissue>
    </source>
</reference>
<proteinExistence type="predicted"/>
<evidence type="ECO:0000256" key="1">
    <source>
        <dbReference type="SAM" id="Phobius"/>
    </source>
</evidence>
<evidence type="ECO:0000313" key="3">
    <source>
        <dbReference type="EMBL" id="ALC38793.1"/>
    </source>
</evidence>
<evidence type="ECO:0000313" key="2">
    <source>
        <dbReference type="EMBL" id="ALC38301.1"/>
    </source>
</evidence>
<keyword evidence="1" id="KW-0812">Transmembrane</keyword>